<sequence>MDSPPTSLVEPSTENFSKVIFNKVEKKYKTGADINCSFTYTEPFQPREKDWVGIFKVGWKITRDYFTYVFVKSNNESAEGSIIFKAYYLPKVSEEFYQFCYVDENGEVRGASIPFQICQEMEMEEDDDMLIVMPEDTMEKFNAEVSALKDENASQQKTIDELQTKNEQLENEIKKLSIQLESERNRITTDNQTLEKEIKKQFNDKLMQLQTDLKNTEQLLKKSQMETVHEKEENDAQAKEVAKLRVEMTLQEVAITDLKEKLQRQSETVKTLEMEKENLQLAVEEQLSKTLQIQEEMKEQLTSTKEQLCKTENDLHQEKRQSETVKTLVIEKENLQLAVEEKFSKTLQIQEEMKEQLTSTKEQLCKTENDLHQEKIAKTTQQNVIEKLNATIAKQDAEITELRRQNQIAGLAHQNEAEKLQATNAEHEVNITVLRGQIQAERKMLETCKKKFQNELAEEQALEQKKDVELRTKDEQIRTLHKDVAQWKDNFKKLEELDKMHREELKDQKTRSCNKEEEMLRQHNQKLTNQERDFKEQKLRLHEELKKLQTIKALQESEVEDLREERKITNAEIIALNERLSSYEALVPPSSQSGSLSYGNPYEERRSEILNRAHQTQSNPTRSVQDDFLGTIECPICKMQFPAYEQEELQDHLMCHDLEEEDRQENPLNSPPV</sequence>
<dbReference type="Pfam" id="PF17751">
    <property type="entry name" value="SKICH"/>
    <property type="match status" value="1"/>
</dbReference>
<feature type="coiled-coil region" evidence="2">
    <location>
        <begin position="385"/>
        <end position="579"/>
    </location>
</feature>
<dbReference type="OrthoDB" id="10015001at2759"/>
<dbReference type="InterPro" id="IPR051002">
    <property type="entry name" value="UBA_autophagy_assoc_protein"/>
</dbReference>
<evidence type="ECO:0000259" key="3">
    <source>
        <dbReference type="Pfam" id="PF17751"/>
    </source>
</evidence>
<keyword evidence="5" id="KW-1185">Reference proteome</keyword>
<dbReference type="InterPro" id="IPR041611">
    <property type="entry name" value="SKICH"/>
</dbReference>
<reference evidence="4" key="1">
    <citation type="submission" date="2025-08" db="UniProtKB">
        <authorList>
            <consortium name="Ensembl"/>
        </authorList>
    </citation>
    <scope>IDENTIFICATION</scope>
</reference>
<reference evidence="4" key="2">
    <citation type="submission" date="2025-09" db="UniProtKB">
        <authorList>
            <consortium name="Ensembl"/>
        </authorList>
    </citation>
    <scope>IDENTIFICATION</scope>
</reference>
<feature type="coiled-coil region" evidence="2">
    <location>
        <begin position="255"/>
        <end position="289"/>
    </location>
</feature>
<dbReference type="Gene3D" id="2.60.40.2840">
    <property type="match status" value="1"/>
</dbReference>
<feature type="domain" description="SKICH" evidence="3">
    <location>
        <begin position="19"/>
        <end position="117"/>
    </location>
</feature>
<keyword evidence="1 2" id="KW-0175">Coiled coil</keyword>
<evidence type="ECO:0000256" key="2">
    <source>
        <dbReference type="SAM" id="Coils"/>
    </source>
</evidence>
<dbReference type="GeneTree" id="ENSGT00950000183025"/>
<dbReference type="Proteomes" id="UP000694569">
    <property type="component" value="Unplaced"/>
</dbReference>
<proteinExistence type="predicted"/>
<organism evidence="4 5">
    <name type="scientific">Leptobrachium leishanense</name>
    <name type="common">Leishan spiny toad</name>
    <dbReference type="NCBI Taxonomy" id="445787"/>
    <lineage>
        <taxon>Eukaryota</taxon>
        <taxon>Metazoa</taxon>
        <taxon>Chordata</taxon>
        <taxon>Craniata</taxon>
        <taxon>Vertebrata</taxon>
        <taxon>Euteleostomi</taxon>
        <taxon>Amphibia</taxon>
        <taxon>Batrachia</taxon>
        <taxon>Anura</taxon>
        <taxon>Pelobatoidea</taxon>
        <taxon>Megophryidae</taxon>
        <taxon>Leptobrachium</taxon>
    </lineage>
</organism>
<evidence type="ECO:0000256" key="1">
    <source>
        <dbReference type="ARBA" id="ARBA00023054"/>
    </source>
</evidence>
<evidence type="ECO:0000313" key="5">
    <source>
        <dbReference type="Proteomes" id="UP000694569"/>
    </source>
</evidence>
<accession>A0A8C5QHX3</accession>
<protein>
    <recommendedName>
        <fullName evidence="3">SKICH domain-containing protein</fullName>
    </recommendedName>
</protein>
<dbReference type="Ensembl" id="ENSLLET00000038470.1">
    <property type="protein sequence ID" value="ENSLLEP00000037042.1"/>
    <property type="gene ID" value="ENSLLEG00000023455.1"/>
</dbReference>
<dbReference type="AlphaFoldDB" id="A0A8C5QHX3"/>
<name>A0A8C5QHX3_9ANUR</name>
<feature type="coiled-coil region" evidence="2">
    <location>
        <begin position="138"/>
        <end position="226"/>
    </location>
</feature>
<evidence type="ECO:0000313" key="4">
    <source>
        <dbReference type="Ensembl" id="ENSLLEP00000037042.1"/>
    </source>
</evidence>
<dbReference type="PANTHER" id="PTHR31915">
    <property type="entry name" value="SKICH DOMAIN-CONTAINING PROTEIN"/>
    <property type="match status" value="1"/>
</dbReference>
<dbReference type="PANTHER" id="PTHR31915:SF14">
    <property type="entry name" value="CALCIUM-BINDING AND COILED-COIL DOMAIN-CONTAINING PROTEIN 2"/>
    <property type="match status" value="1"/>
</dbReference>
<dbReference type="CDD" id="cd21965">
    <property type="entry name" value="Zn-C2H2_CALCOCO1_TAX1BP1_like"/>
    <property type="match status" value="1"/>
</dbReference>